<dbReference type="Proteomes" id="UP001555786">
    <property type="component" value="Unassembled WGS sequence"/>
</dbReference>
<reference evidence="2 3" key="1">
    <citation type="submission" date="2024-07" db="EMBL/GenBank/DDBJ databases">
        <title>Description of Labrys sedimenti sp. nov., isolated from a diclofenac-degrading enrichment culture.</title>
        <authorList>
            <person name="Tancsics A."/>
            <person name="Csepanyi A."/>
        </authorList>
    </citation>
    <scope>NUCLEOTIDE SEQUENCE [LARGE SCALE GENOMIC DNA]</scope>
    <source>
        <strain evidence="2 3">LMG 23578</strain>
    </source>
</reference>
<dbReference type="InterPro" id="IPR002686">
    <property type="entry name" value="Transposase_17"/>
</dbReference>
<dbReference type="SMART" id="SM01321">
    <property type="entry name" value="Y1_Tnp"/>
    <property type="match status" value="1"/>
</dbReference>
<dbReference type="Pfam" id="PF01797">
    <property type="entry name" value="Y1_Tnp"/>
    <property type="match status" value="1"/>
</dbReference>
<evidence type="ECO:0000313" key="2">
    <source>
        <dbReference type="EMBL" id="MEW9308636.1"/>
    </source>
</evidence>
<dbReference type="InterPro" id="IPR052715">
    <property type="entry name" value="RAYT_transposase"/>
</dbReference>
<dbReference type="EMBL" id="JBFNQD010000009">
    <property type="protein sequence ID" value="MEW9308636.1"/>
    <property type="molecule type" value="Genomic_DNA"/>
</dbReference>
<protein>
    <submittedName>
        <fullName evidence="2">Transposase</fullName>
    </submittedName>
</protein>
<evidence type="ECO:0000313" key="3">
    <source>
        <dbReference type="Proteomes" id="UP001555786"/>
    </source>
</evidence>
<keyword evidence="3" id="KW-1185">Reference proteome</keyword>
<dbReference type="Gene3D" id="3.30.70.1290">
    <property type="entry name" value="Transposase IS200-like"/>
    <property type="match status" value="1"/>
</dbReference>
<dbReference type="PANTHER" id="PTHR36966">
    <property type="entry name" value="REP-ASSOCIATED TYROSINE TRANSPOSASE"/>
    <property type="match status" value="1"/>
</dbReference>
<evidence type="ECO:0000259" key="1">
    <source>
        <dbReference type="SMART" id="SM01321"/>
    </source>
</evidence>
<feature type="domain" description="Transposase IS200-like" evidence="1">
    <location>
        <begin position="62"/>
        <end position="179"/>
    </location>
</feature>
<name>A0ABV3PSN0_9HYPH</name>
<dbReference type="RefSeq" id="WP_367625620.1">
    <property type="nucleotide sequence ID" value="NZ_JBFNQD010000009.1"/>
</dbReference>
<dbReference type="InterPro" id="IPR036515">
    <property type="entry name" value="Transposase_17_sf"/>
</dbReference>
<comment type="caution">
    <text evidence="2">The sequence shown here is derived from an EMBL/GenBank/DDBJ whole genome shotgun (WGS) entry which is preliminary data.</text>
</comment>
<dbReference type="NCBIfam" id="NF047646">
    <property type="entry name" value="REP_Tyr_transpos"/>
    <property type="match status" value="1"/>
</dbReference>
<organism evidence="2 3">
    <name type="scientific">Labrys neptuniae</name>
    <dbReference type="NCBI Taxonomy" id="376174"/>
    <lineage>
        <taxon>Bacteria</taxon>
        <taxon>Pseudomonadati</taxon>
        <taxon>Pseudomonadota</taxon>
        <taxon>Alphaproteobacteria</taxon>
        <taxon>Hyphomicrobiales</taxon>
        <taxon>Xanthobacteraceae</taxon>
        <taxon>Labrys</taxon>
    </lineage>
</organism>
<sequence>MEAEQNRSPLKPRGEWHSRGFLPHWEAGETPQALFFRLADSMPHHIRERWAEELQTRPEAIPPGERRRRLETVLDAGFGEAFLCHAAIGPIIETALLHYDGDRYRLHAWCVMPNHVHALITPLSGHALSVIVHGWKSYTAKQINRILERTGKVWFEEYFDRRIRNEKHFEDSRHYIEQNPVKAALCAEPAQWRYSSASFSERARC</sequence>
<dbReference type="SUPFAM" id="SSF143422">
    <property type="entry name" value="Transposase IS200-like"/>
    <property type="match status" value="1"/>
</dbReference>
<gene>
    <name evidence="2" type="ORF">ABXS05_23990</name>
</gene>
<proteinExistence type="predicted"/>
<accession>A0ABV3PSN0</accession>
<dbReference type="PANTHER" id="PTHR36966:SF1">
    <property type="entry name" value="REP-ASSOCIATED TYROSINE TRANSPOSASE"/>
    <property type="match status" value="1"/>
</dbReference>